<dbReference type="Proteomes" id="UP000759443">
    <property type="component" value="Unassembled WGS sequence"/>
</dbReference>
<proteinExistence type="predicted"/>
<dbReference type="RefSeq" id="WP_209946946.1">
    <property type="nucleotide sequence ID" value="NZ_JAGGJU010000010.1"/>
</dbReference>
<feature type="compositionally biased region" description="Low complexity" evidence="1">
    <location>
        <begin position="25"/>
        <end position="42"/>
    </location>
</feature>
<evidence type="ECO:0000313" key="3">
    <source>
        <dbReference type="Proteomes" id="UP000759443"/>
    </source>
</evidence>
<keyword evidence="3" id="KW-1185">Reference proteome</keyword>
<sequence>MAVQAELDSANAVTERERQLRDAATKAATEAAPRARLRQAAGGDRGADGQICRLGYSNVWGTAMARLTLLILVVALAGCQTTQERLSGVKATKVVAKIKIEP</sequence>
<protein>
    <submittedName>
        <fullName evidence="2">Uncharacterized protein</fullName>
    </submittedName>
</protein>
<organism evidence="2 3">
    <name type="scientific">Rhizobium halophytocola</name>
    <dbReference type="NCBI Taxonomy" id="735519"/>
    <lineage>
        <taxon>Bacteria</taxon>
        <taxon>Pseudomonadati</taxon>
        <taxon>Pseudomonadota</taxon>
        <taxon>Alphaproteobacteria</taxon>
        <taxon>Hyphomicrobiales</taxon>
        <taxon>Rhizobiaceae</taxon>
        <taxon>Rhizobium/Agrobacterium group</taxon>
        <taxon>Rhizobium</taxon>
    </lineage>
</organism>
<feature type="region of interest" description="Disordered" evidence="1">
    <location>
        <begin position="1"/>
        <end position="46"/>
    </location>
</feature>
<dbReference type="EMBL" id="JAGGJU010000010">
    <property type="protein sequence ID" value="MBP1852098.1"/>
    <property type="molecule type" value="Genomic_DNA"/>
</dbReference>
<evidence type="ECO:0000256" key="1">
    <source>
        <dbReference type="SAM" id="MobiDB-lite"/>
    </source>
</evidence>
<accession>A0ABS4E2E0</accession>
<gene>
    <name evidence="2" type="ORF">J2Z17_003553</name>
</gene>
<reference evidence="2 3" key="1">
    <citation type="submission" date="2021-03" db="EMBL/GenBank/DDBJ databases">
        <title>Genomic Encyclopedia of Type Strains, Phase IV (KMG-IV): sequencing the most valuable type-strain genomes for metagenomic binning, comparative biology and taxonomic classification.</title>
        <authorList>
            <person name="Goeker M."/>
        </authorList>
    </citation>
    <scope>NUCLEOTIDE SEQUENCE [LARGE SCALE GENOMIC DNA]</scope>
    <source>
        <strain evidence="2 3">DSM 21600</strain>
    </source>
</reference>
<name>A0ABS4E2E0_9HYPH</name>
<evidence type="ECO:0000313" key="2">
    <source>
        <dbReference type="EMBL" id="MBP1852098.1"/>
    </source>
</evidence>
<feature type="compositionally biased region" description="Basic and acidic residues" evidence="1">
    <location>
        <begin position="14"/>
        <end position="24"/>
    </location>
</feature>
<comment type="caution">
    <text evidence="2">The sequence shown here is derived from an EMBL/GenBank/DDBJ whole genome shotgun (WGS) entry which is preliminary data.</text>
</comment>